<evidence type="ECO:0000313" key="4">
    <source>
        <dbReference type="Proteomes" id="UP000541558"/>
    </source>
</evidence>
<feature type="transmembrane region" description="Helical" evidence="2">
    <location>
        <begin position="525"/>
        <end position="550"/>
    </location>
</feature>
<reference evidence="3 4" key="1">
    <citation type="journal article" date="2020" name="ISME J.">
        <title>Uncovering the hidden diversity of litter-decomposition mechanisms in mushroom-forming fungi.</title>
        <authorList>
            <person name="Floudas D."/>
            <person name="Bentzer J."/>
            <person name="Ahren D."/>
            <person name="Johansson T."/>
            <person name="Persson P."/>
            <person name="Tunlid A."/>
        </authorList>
    </citation>
    <scope>NUCLEOTIDE SEQUENCE [LARGE SCALE GENOMIC DNA]</scope>
    <source>
        <strain evidence="3 4">CBS 175.51</strain>
    </source>
</reference>
<dbReference type="AlphaFoldDB" id="A0A8H5AZK9"/>
<dbReference type="SUPFAM" id="SSF50978">
    <property type="entry name" value="WD40 repeat-like"/>
    <property type="match status" value="1"/>
</dbReference>
<keyword evidence="2" id="KW-0812">Transmembrane</keyword>
<evidence type="ECO:0000256" key="2">
    <source>
        <dbReference type="SAM" id="Phobius"/>
    </source>
</evidence>
<comment type="caution">
    <text evidence="3">The sequence shown here is derived from an EMBL/GenBank/DDBJ whole genome shotgun (WGS) entry which is preliminary data.</text>
</comment>
<keyword evidence="4" id="KW-1185">Reference proteome</keyword>
<dbReference type="Proteomes" id="UP000541558">
    <property type="component" value="Unassembled WGS sequence"/>
</dbReference>
<dbReference type="InterPro" id="IPR015943">
    <property type="entry name" value="WD40/YVTN_repeat-like_dom_sf"/>
</dbReference>
<organism evidence="3 4">
    <name type="scientific">Ephemerocybe angulata</name>
    <dbReference type="NCBI Taxonomy" id="980116"/>
    <lineage>
        <taxon>Eukaryota</taxon>
        <taxon>Fungi</taxon>
        <taxon>Dikarya</taxon>
        <taxon>Basidiomycota</taxon>
        <taxon>Agaricomycotina</taxon>
        <taxon>Agaricomycetes</taxon>
        <taxon>Agaricomycetidae</taxon>
        <taxon>Agaricales</taxon>
        <taxon>Agaricineae</taxon>
        <taxon>Psathyrellaceae</taxon>
        <taxon>Ephemerocybe</taxon>
    </lineage>
</organism>
<feature type="region of interest" description="Disordered" evidence="1">
    <location>
        <begin position="385"/>
        <end position="435"/>
    </location>
</feature>
<keyword evidence="2" id="KW-1133">Transmembrane helix</keyword>
<gene>
    <name evidence="3" type="ORF">D9611_008600</name>
</gene>
<protein>
    <submittedName>
        <fullName evidence="3">Uncharacterized protein</fullName>
    </submittedName>
</protein>
<proteinExistence type="predicted"/>
<dbReference type="InterPro" id="IPR036322">
    <property type="entry name" value="WD40_repeat_dom_sf"/>
</dbReference>
<dbReference type="EMBL" id="JAACJK010000224">
    <property type="protein sequence ID" value="KAF5313343.1"/>
    <property type="molecule type" value="Genomic_DNA"/>
</dbReference>
<keyword evidence="2" id="KW-0472">Membrane</keyword>
<accession>A0A8H5AZK9</accession>
<dbReference type="OrthoDB" id="3238562at2759"/>
<dbReference type="InterPro" id="IPR001680">
    <property type="entry name" value="WD40_rpt"/>
</dbReference>
<name>A0A8H5AZK9_9AGAR</name>
<sequence>MSMARYDLETTILDHADPISDVAFSDDGLYLASADNSGLLLITALAPSDGKRGSLAKYYFKDSITCLMWIPQSHCLYIGLSNCELHFLSLDKRTEEKLYFSSFAPEGYSEMSKDWKSNIQLSCLSLEPSSARLAIGISVLAVVIKVGDPFKAGHHEEISSLGWLDRALLLKPPPTKLEKEVRSIHLLPGGQELLVTFYEAGIACFNVETCSELWRIDPESDRIGRSAVDSANRFIVCSNLFDGFDIYDLKYRKYKRTIQNKYDKDQNAVLPVLFVNNDSDILTGSTKGKVMVASVTDDSKVTRLDHGAEMIQSIVRVQAFVRTRSSLTYIATGSRGPGYAMVKLWGKRRHTRARALAEAHVQVPGKCSPQTKPDCKDVNRFSHFSTPSSASSAGKALTHRSSSAATPSSSSFKGKALTHRSSSTEPHSRKLIMKSSPLLSRRAVGQGLPLRRGTKPSSNAPIRADHDGVQNIRRGAIATSSQDIKPTVVISPVDEAALGSGESGEATAQPHREPPKPLVYRMLNIIGFLLRVILLSLSAFVFALCMFCLITV</sequence>
<dbReference type="SMART" id="SM00320">
    <property type="entry name" value="WD40"/>
    <property type="match status" value="3"/>
</dbReference>
<feature type="compositionally biased region" description="Low complexity" evidence="1">
    <location>
        <begin position="401"/>
        <end position="411"/>
    </location>
</feature>
<dbReference type="Gene3D" id="2.130.10.10">
    <property type="entry name" value="YVTN repeat-like/Quinoprotein amine dehydrogenase"/>
    <property type="match status" value="1"/>
</dbReference>
<evidence type="ECO:0000256" key="1">
    <source>
        <dbReference type="SAM" id="MobiDB-lite"/>
    </source>
</evidence>
<evidence type="ECO:0000313" key="3">
    <source>
        <dbReference type="EMBL" id="KAF5313343.1"/>
    </source>
</evidence>